<dbReference type="OrthoDB" id="7942934at2"/>
<accession>A0A1E5XP22</accession>
<evidence type="ECO:0000313" key="2">
    <source>
        <dbReference type="Proteomes" id="UP000095463"/>
    </source>
</evidence>
<protein>
    <submittedName>
        <fullName evidence="1">Uncharacterized protein</fullName>
    </submittedName>
</protein>
<gene>
    <name evidence="1" type="ORF">VW23_021865</name>
</gene>
<proteinExistence type="predicted"/>
<dbReference type="Proteomes" id="UP000095463">
    <property type="component" value="Unassembled WGS sequence"/>
</dbReference>
<evidence type="ECO:0000313" key="1">
    <source>
        <dbReference type="EMBL" id="OEO30325.1"/>
    </source>
</evidence>
<reference evidence="1 2" key="1">
    <citation type="journal article" date="2015" name="Genome Announc.">
        <title>Genome Assemblies of Three Soil-Associated Devosia species: D. insulae, D. limi, and D. soli.</title>
        <authorList>
            <person name="Hassan Y.I."/>
            <person name="Lepp D."/>
            <person name="Zhou T."/>
        </authorList>
    </citation>
    <scope>NUCLEOTIDE SEQUENCE [LARGE SCALE GENOMIC DNA]</scope>
    <source>
        <strain evidence="1 2">DS-56</strain>
    </source>
</reference>
<dbReference type="EMBL" id="LAJE02000217">
    <property type="protein sequence ID" value="OEO30325.1"/>
    <property type="molecule type" value="Genomic_DNA"/>
</dbReference>
<dbReference type="RefSeq" id="WP_069910451.1">
    <property type="nucleotide sequence ID" value="NZ_LAJE02000217.1"/>
</dbReference>
<organism evidence="1 2">
    <name type="scientific">Devosia insulae DS-56</name>
    <dbReference type="NCBI Taxonomy" id="1116389"/>
    <lineage>
        <taxon>Bacteria</taxon>
        <taxon>Pseudomonadati</taxon>
        <taxon>Pseudomonadota</taxon>
        <taxon>Alphaproteobacteria</taxon>
        <taxon>Hyphomicrobiales</taxon>
        <taxon>Devosiaceae</taxon>
        <taxon>Devosia</taxon>
    </lineage>
</organism>
<sequence>MSGIIERIERESGVEGLVEILAERLNPSDLQSLLIKVTRRRADKRRPAELLKDFATSRFFGVARPDRAALLAWEQLALALCEGRFEPVELSPVTPLGACSVVATVDQDWSIGTTRRGEVVSDPTNVLALEAARLRQAGGDDVHLAASHRVVRPQNYGDGKMLAHFRLFALVSGGRDRGGYGFEAEALRRQVGLLLEAFGQFLAPGTALRLGYTRTSAPNVDARLEALRGVAEANGAELFEEVGREAAGGYYAGFCFHIFAGDMQLADGGVVDWGAKLTGNGKERMVISGCGVERLLALRG</sequence>
<comment type="caution">
    <text evidence="1">The sequence shown here is derived from an EMBL/GenBank/DDBJ whole genome shotgun (WGS) entry which is preliminary data.</text>
</comment>
<dbReference type="AlphaFoldDB" id="A0A1E5XP22"/>
<name>A0A1E5XP22_9HYPH</name>
<keyword evidence="2" id="KW-1185">Reference proteome</keyword>